<dbReference type="EMBL" id="FOIT01000001">
    <property type="protein sequence ID" value="SEV82802.1"/>
    <property type="molecule type" value="Genomic_DNA"/>
</dbReference>
<dbReference type="AlphaFoldDB" id="A0A662Z0P2"/>
<dbReference type="Proteomes" id="UP000243605">
    <property type="component" value="Unassembled WGS sequence"/>
</dbReference>
<gene>
    <name evidence="1" type="ORF">SAMN05192557_0285</name>
</gene>
<evidence type="ECO:0000313" key="2">
    <source>
        <dbReference type="Proteomes" id="UP000243605"/>
    </source>
</evidence>
<dbReference type="RefSeq" id="WP_091473177.1">
    <property type="nucleotide sequence ID" value="NZ_FOIT01000001.1"/>
</dbReference>
<name>A0A662Z0P2_9STAP</name>
<dbReference type="InterPro" id="IPR035093">
    <property type="entry name" value="RelE/ParE_toxin_dom_sf"/>
</dbReference>
<dbReference type="SUPFAM" id="SSF143011">
    <property type="entry name" value="RelE-like"/>
    <property type="match status" value="1"/>
</dbReference>
<dbReference type="OrthoDB" id="2167761at2"/>
<evidence type="ECO:0000313" key="1">
    <source>
        <dbReference type="EMBL" id="SEV82802.1"/>
    </source>
</evidence>
<protein>
    <submittedName>
        <fullName evidence="1">mRNA interferase RelE/StbE</fullName>
    </submittedName>
</protein>
<organism evidence="1 2">
    <name type="scientific">Aliicoccus persicus</name>
    <dbReference type="NCBI Taxonomy" id="930138"/>
    <lineage>
        <taxon>Bacteria</taxon>
        <taxon>Bacillati</taxon>
        <taxon>Bacillota</taxon>
        <taxon>Bacilli</taxon>
        <taxon>Bacillales</taxon>
        <taxon>Staphylococcaceae</taxon>
        <taxon>Aliicoccus</taxon>
    </lineage>
</organism>
<keyword evidence="2" id="KW-1185">Reference proteome</keyword>
<reference evidence="1 2" key="1">
    <citation type="submission" date="2016-10" db="EMBL/GenBank/DDBJ databases">
        <authorList>
            <person name="Varghese N."/>
            <person name="Submissions S."/>
        </authorList>
    </citation>
    <scope>NUCLEOTIDE SEQUENCE [LARGE SCALE GENOMIC DNA]</scope>
    <source>
        <strain evidence="1 2">IBRC-M10081</strain>
    </source>
</reference>
<dbReference type="Gene3D" id="3.30.2310.20">
    <property type="entry name" value="RelE-like"/>
    <property type="match status" value="1"/>
</dbReference>
<accession>A0A662Z0P2</accession>
<proteinExistence type="predicted"/>
<sequence>MLYKIQWTKNSKKDYEDLDGSQRIFVDKALNRIRKNGMEAGHPLRGDLKQCNKLKHKKMGLRIIFREVKGSLQVIQIVVIGKRDNDGVYKTAKKRLDE</sequence>